<evidence type="ECO:0000256" key="1">
    <source>
        <dbReference type="SAM" id="SignalP"/>
    </source>
</evidence>
<evidence type="ECO:0000313" key="3">
    <source>
        <dbReference type="Proteomes" id="UP001153620"/>
    </source>
</evidence>
<protein>
    <submittedName>
        <fullName evidence="2">Uncharacterized protein</fullName>
    </submittedName>
</protein>
<evidence type="ECO:0000313" key="2">
    <source>
        <dbReference type="EMBL" id="CAG9810547.1"/>
    </source>
</evidence>
<dbReference type="AlphaFoldDB" id="A0A9N9S735"/>
<keyword evidence="1" id="KW-0732">Signal</keyword>
<organism evidence="2 3">
    <name type="scientific">Chironomus riparius</name>
    <dbReference type="NCBI Taxonomy" id="315576"/>
    <lineage>
        <taxon>Eukaryota</taxon>
        <taxon>Metazoa</taxon>
        <taxon>Ecdysozoa</taxon>
        <taxon>Arthropoda</taxon>
        <taxon>Hexapoda</taxon>
        <taxon>Insecta</taxon>
        <taxon>Pterygota</taxon>
        <taxon>Neoptera</taxon>
        <taxon>Endopterygota</taxon>
        <taxon>Diptera</taxon>
        <taxon>Nematocera</taxon>
        <taxon>Chironomoidea</taxon>
        <taxon>Chironomidae</taxon>
        <taxon>Chironominae</taxon>
        <taxon>Chironomus</taxon>
    </lineage>
</organism>
<name>A0A9N9S735_9DIPT</name>
<reference evidence="2" key="2">
    <citation type="submission" date="2022-10" db="EMBL/GenBank/DDBJ databases">
        <authorList>
            <consortium name="ENA_rothamsted_submissions"/>
            <consortium name="culmorum"/>
            <person name="King R."/>
        </authorList>
    </citation>
    <scope>NUCLEOTIDE SEQUENCE</scope>
</reference>
<gene>
    <name evidence="2" type="ORF">CHIRRI_LOCUS13360</name>
</gene>
<dbReference type="EMBL" id="OU895880">
    <property type="protein sequence ID" value="CAG9810547.1"/>
    <property type="molecule type" value="Genomic_DNA"/>
</dbReference>
<accession>A0A9N9S735</accession>
<reference evidence="2" key="1">
    <citation type="submission" date="2022-01" db="EMBL/GenBank/DDBJ databases">
        <authorList>
            <person name="King R."/>
        </authorList>
    </citation>
    <scope>NUCLEOTIDE SEQUENCE</scope>
</reference>
<feature type="chain" id="PRO_5040167155" evidence="1">
    <location>
        <begin position="21"/>
        <end position="88"/>
    </location>
</feature>
<proteinExistence type="predicted"/>
<sequence length="88" mass="10345">MRKWVMCLAMICVVFHQSSSHFIIPNSLTRRQLTNYQDVTKQRSLDALQKTTNGIVNPRDVLILARQVLDMMIHVTDREDYKRAENIK</sequence>
<dbReference type="Proteomes" id="UP001153620">
    <property type="component" value="Chromosome 4"/>
</dbReference>
<keyword evidence="3" id="KW-1185">Reference proteome</keyword>
<feature type="signal peptide" evidence="1">
    <location>
        <begin position="1"/>
        <end position="20"/>
    </location>
</feature>